<dbReference type="Proteomes" id="UP000500938">
    <property type="component" value="Chromosome"/>
</dbReference>
<dbReference type="EMBL" id="CP053085">
    <property type="protein sequence ID" value="QJR35442.1"/>
    <property type="molecule type" value="Genomic_DNA"/>
</dbReference>
<dbReference type="AlphaFoldDB" id="A0A6M4IRG7"/>
<feature type="transmembrane region" description="Helical" evidence="1">
    <location>
        <begin position="59"/>
        <end position="83"/>
    </location>
</feature>
<dbReference type="GO" id="GO:0030153">
    <property type="term" value="P:bacteriocin immunity"/>
    <property type="evidence" value="ECO:0007669"/>
    <property type="project" value="InterPro"/>
</dbReference>
<dbReference type="InterPro" id="IPR009589">
    <property type="entry name" value="PH_YyaB-like"/>
</dbReference>
<keyword evidence="1" id="KW-1133">Transmembrane helix</keyword>
<dbReference type="KEGG" id="ggr:HKW67_07945"/>
<gene>
    <name evidence="3" type="ORF">HKW67_07945</name>
</gene>
<evidence type="ECO:0000259" key="2">
    <source>
        <dbReference type="Pfam" id="PF06713"/>
    </source>
</evidence>
<dbReference type="RefSeq" id="WP_171224872.1">
    <property type="nucleotide sequence ID" value="NZ_CP053085.1"/>
</dbReference>
<accession>A0A6M4IRG7</accession>
<evidence type="ECO:0000313" key="4">
    <source>
        <dbReference type="Proteomes" id="UP000500938"/>
    </source>
</evidence>
<dbReference type="Pfam" id="PF06713">
    <property type="entry name" value="bPH_4"/>
    <property type="match status" value="1"/>
</dbReference>
<organism evidence="3 4">
    <name type="scientific">Gemmatimonas groenlandica</name>
    <dbReference type="NCBI Taxonomy" id="2732249"/>
    <lineage>
        <taxon>Bacteria</taxon>
        <taxon>Pseudomonadati</taxon>
        <taxon>Gemmatimonadota</taxon>
        <taxon>Gemmatimonadia</taxon>
        <taxon>Gemmatimonadales</taxon>
        <taxon>Gemmatimonadaceae</taxon>
        <taxon>Gemmatimonas</taxon>
    </lineage>
</organism>
<evidence type="ECO:0000313" key="3">
    <source>
        <dbReference type="EMBL" id="QJR35442.1"/>
    </source>
</evidence>
<reference evidence="3 4" key="1">
    <citation type="submission" date="2020-05" db="EMBL/GenBank/DDBJ databases">
        <title>Complete genome sequence of Gemmatimonas greenlandica TET16.</title>
        <authorList>
            <person name="Zeng Y."/>
        </authorList>
    </citation>
    <scope>NUCLEOTIDE SEQUENCE [LARGE SCALE GENOMIC DNA]</scope>
    <source>
        <strain evidence="3 4">TET16</strain>
    </source>
</reference>
<protein>
    <submittedName>
        <fullName evidence="3">PH domain-containing protein</fullName>
    </submittedName>
</protein>
<proteinExistence type="predicted"/>
<feature type="transmembrane region" description="Helical" evidence="1">
    <location>
        <begin position="32"/>
        <end position="52"/>
    </location>
</feature>
<keyword evidence="1" id="KW-0812">Transmembrane</keyword>
<feature type="domain" description="Uncharacterized protein YyaB-like PH" evidence="2">
    <location>
        <begin position="81"/>
        <end position="151"/>
    </location>
</feature>
<evidence type="ECO:0000256" key="1">
    <source>
        <dbReference type="SAM" id="Phobius"/>
    </source>
</evidence>
<name>A0A6M4IRG7_9BACT</name>
<keyword evidence="1" id="KW-0472">Membrane</keyword>
<sequence>MSLHERGIGERSSQLGRATASGRSFRSVLDGWVVALVLVPTGFALLMVLLEAGLTSRRALVAAALVLGGGVLLPAVLYAVTLYQFTDTALLVRVGPFTTRVPYATIRSIEPSRDMSSAPAFSLDRLRVEYGDGQHVLISPMQRESFVELLATHRRAVAALPRST</sequence>
<keyword evidence="4" id="KW-1185">Reference proteome</keyword>